<dbReference type="InterPro" id="IPR018060">
    <property type="entry name" value="HTH_AraC"/>
</dbReference>
<protein>
    <submittedName>
        <fullName evidence="5">AraC family transcriptional regulator</fullName>
    </submittedName>
</protein>
<dbReference type="AlphaFoldDB" id="A0A933L1Y3"/>
<dbReference type="InterPro" id="IPR050204">
    <property type="entry name" value="AraC_XylS_family_regulators"/>
</dbReference>
<keyword evidence="3" id="KW-0804">Transcription</keyword>
<comment type="caution">
    <text evidence="5">The sequence shown here is derived from an EMBL/GenBank/DDBJ whole genome shotgun (WGS) entry which is preliminary data.</text>
</comment>
<dbReference type="InterPro" id="IPR020449">
    <property type="entry name" value="Tscrpt_reg_AraC-type_HTH"/>
</dbReference>
<dbReference type="PROSITE" id="PS01124">
    <property type="entry name" value="HTH_ARAC_FAMILY_2"/>
    <property type="match status" value="1"/>
</dbReference>
<dbReference type="Gene3D" id="1.10.10.60">
    <property type="entry name" value="Homeodomain-like"/>
    <property type="match status" value="1"/>
</dbReference>
<dbReference type="GO" id="GO:0043565">
    <property type="term" value="F:sequence-specific DNA binding"/>
    <property type="evidence" value="ECO:0007669"/>
    <property type="project" value="InterPro"/>
</dbReference>
<keyword evidence="1" id="KW-0805">Transcription regulation</keyword>
<dbReference type="Pfam" id="PF12833">
    <property type="entry name" value="HTH_18"/>
    <property type="match status" value="1"/>
</dbReference>
<dbReference type="SMART" id="SM00342">
    <property type="entry name" value="HTH_ARAC"/>
    <property type="match status" value="1"/>
</dbReference>
<dbReference type="InterPro" id="IPR018062">
    <property type="entry name" value="HTH_AraC-typ_CS"/>
</dbReference>
<name>A0A933L1Y3_9HYPH</name>
<reference evidence="5" key="1">
    <citation type="submission" date="2020-07" db="EMBL/GenBank/DDBJ databases">
        <title>Huge and variable diversity of episymbiotic CPR bacteria and DPANN archaea in groundwater ecosystems.</title>
        <authorList>
            <person name="He C.Y."/>
            <person name="Keren R."/>
            <person name="Whittaker M."/>
            <person name="Farag I.F."/>
            <person name="Doudna J."/>
            <person name="Cate J.H.D."/>
            <person name="Banfield J.F."/>
        </authorList>
    </citation>
    <scope>NUCLEOTIDE SEQUENCE</scope>
    <source>
        <strain evidence="5">NC_groundwater_1586_Pr3_B-0.1um_66_15</strain>
    </source>
</reference>
<evidence type="ECO:0000259" key="4">
    <source>
        <dbReference type="PROSITE" id="PS01124"/>
    </source>
</evidence>
<dbReference type="EMBL" id="JACRAF010000022">
    <property type="protein sequence ID" value="MBI4921555.1"/>
    <property type="molecule type" value="Genomic_DNA"/>
</dbReference>
<proteinExistence type="predicted"/>
<evidence type="ECO:0000313" key="6">
    <source>
        <dbReference type="Proteomes" id="UP000782610"/>
    </source>
</evidence>
<dbReference type="PANTHER" id="PTHR46796:SF6">
    <property type="entry name" value="ARAC SUBFAMILY"/>
    <property type="match status" value="1"/>
</dbReference>
<feature type="domain" description="HTH araC/xylS-type" evidence="4">
    <location>
        <begin position="214"/>
        <end position="314"/>
    </location>
</feature>
<dbReference type="GO" id="GO:0003700">
    <property type="term" value="F:DNA-binding transcription factor activity"/>
    <property type="evidence" value="ECO:0007669"/>
    <property type="project" value="InterPro"/>
</dbReference>
<evidence type="ECO:0000256" key="1">
    <source>
        <dbReference type="ARBA" id="ARBA00023015"/>
    </source>
</evidence>
<dbReference type="InterPro" id="IPR009057">
    <property type="entry name" value="Homeodomain-like_sf"/>
</dbReference>
<dbReference type="PROSITE" id="PS00041">
    <property type="entry name" value="HTH_ARAC_FAMILY_1"/>
    <property type="match status" value="1"/>
</dbReference>
<sequence length="316" mass="34177">MQLLSFSTGDFAERDRAEAARAAYAGFASIGIEPRGEEPFRSHMTALPLPGLGIGRIVNSACAVTRTAAHIAGGNDDLVLFIVTEGRVKASLKGREDAVYAAGEAYLAPNDLPGDFLLDSIGHIQIAVPRALIERRIAKPDRIVGRRLRLDASPELAFLAEYARLAMATHETWTPALAGLAASHAQDLVALMLGARRDDAEVARLGGLRAARLRAVLAEIETHFAEPGFTARAVGARLRLAERTVQDLLHETGVSFSERALELRLQKALAMLSSSDEPHQVSQIAYACGFNSVAYFNRCFRRRFGETPTQARPAGH</sequence>
<organism evidence="5 6">
    <name type="scientific">Devosia nanyangense</name>
    <dbReference type="NCBI Taxonomy" id="1228055"/>
    <lineage>
        <taxon>Bacteria</taxon>
        <taxon>Pseudomonadati</taxon>
        <taxon>Pseudomonadota</taxon>
        <taxon>Alphaproteobacteria</taxon>
        <taxon>Hyphomicrobiales</taxon>
        <taxon>Devosiaceae</taxon>
        <taxon>Devosia</taxon>
    </lineage>
</organism>
<keyword evidence="2" id="KW-0238">DNA-binding</keyword>
<dbReference type="Proteomes" id="UP000782610">
    <property type="component" value="Unassembled WGS sequence"/>
</dbReference>
<gene>
    <name evidence="5" type="ORF">HY834_07375</name>
</gene>
<dbReference type="PRINTS" id="PR00032">
    <property type="entry name" value="HTHARAC"/>
</dbReference>
<evidence type="ECO:0000313" key="5">
    <source>
        <dbReference type="EMBL" id="MBI4921555.1"/>
    </source>
</evidence>
<evidence type="ECO:0000256" key="2">
    <source>
        <dbReference type="ARBA" id="ARBA00023125"/>
    </source>
</evidence>
<dbReference type="SUPFAM" id="SSF46689">
    <property type="entry name" value="Homeodomain-like"/>
    <property type="match status" value="1"/>
</dbReference>
<dbReference type="PANTHER" id="PTHR46796">
    <property type="entry name" value="HTH-TYPE TRANSCRIPTIONAL ACTIVATOR RHAS-RELATED"/>
    <property type="match status" value="1"/>
</dbReference>
<accession>A0A933L1Y3</accession>
<evidence type="ECO:0000256" key="3">
    <source>
        <dbReference type="ARBA" id="ARBA00023163"/>
    </source>
</evidence>